<comment type="caution">
    <text evidence="2">The sequence shown here is derived from an EMBL/GenBank/DDBJ whole genome shotgun (WGS) entry which is preliminary data.</text>
</comment>
<organism evidence="2 3">
    <name type="scientific">Malus baccata</name>
    <name type="common">Siberian crab apple</name>
    <name type="synonym">Pyrus baccata</name>
    <dbReference type="NCBI Taxonomy" id="106549"/>
    <lineage>
        <taxon>Eukaryota</taxon>
        <taxon>Viridiplantae</taxon>
        <taxon>Streptophyta</taxon>
        <taxon>Embryophyta</taxon>
        <taxon>Tracheophyta</taxon>
        <taxon>Spermatophyta</taxon>
        <taxon>Magnoliopsida</taxon>
        <taxon>eudicotyledons</taxon>
        <taxon>Gunneridae</taxon>
        <taxon>Pentapetalae</taxon>
        <taxon>rosids</taxon>
        <taxon>fabids</taxon>
        <taxon>Rosales</taxon>
        <taxon>Rosaceae</taxon>
        <taxon>Amygdaloideae</taxon>
        <taxon>Maleae</taxon>
        <taxon>Malus</taxon>
    </lineage>
</organism>
<dbReference type="AlphaFoldDB" id="A0A540K5B7"/>
<dbReference type="GO" id="GO:0080043">
    <property type="term" value="F:quercetin 3-O-glucosyltransferase activity"/>
    <property type="evidence" value="ECO:0007669"/>
    <property type="project" value="TreeGrafter"/>
</dbReference>
<dbReference type="Gene3D" id="3.40.50.2000">
    <property type="entry name" value="Glycogen Phosphorylase B"/>
    <property type="match status" value="2"/>
</dbReference>
<evidence type="ECO:0000313" key="3">
    <source>
        <dbReference type="Proteomes" id="UP000315295"/>
    </source>
</evidence>
<evidence type="ECO:0000313" key="2">
    <source>
        <dbReference type="EMBL" id="TQD69429.1"/>
    </source>
</evidence>
<protein>
    <submittedName>
        <fullName evidence="2">Uncharacterized protein</fullName>
    </submittedName>
</protein>
<sequence length="132" mass="14151">MCSSKPHAVCIPVPAEGHTKAMLQLAKLLHHNDGLPDSDEGATQDLNLLADSMTNNFLAPFVDLIKKLNNSSTSPVTCIVSDGFMPFTTPAAQQLVIPITLFFTFSASSSMGYMQYPALVEKGLAPLKGKEL</sequence>
<keyword evidence="3" id="KW-1185">Reference proteome</keyword>
<reference evidence="2 3" key="1">
    <citation type="journal article" date="2019" name="G3 (Bethesda)">
        <title>Sequencing of a Wild Apple (Malus baccata) Genome Unravels the Differences Between Cultivated and Wild Apple Species Regarding Disease Resistance and Cold Tolerance.</title>
        <authorList>
            <person name="Chen X."/>
        </authorList>
    </citation>
    <scope>NUCLEOTIDE SEQUENCE [LARGE SCALE GENOMIC DNA]</scope>
    <source>
        <strain evidence="3">cv. Shandingzi</strain>
        <tissue evidence="2">Leaves</tissue>
    </source>
</reference>
<proteinExistence type="inferred from homology"/>
<dbReference type="PANTHER" id="PTHR11926">
    <property type="entry name" value="GLUCOSYL/GLUCURONOSYL TRANSFERASES"/>
    <property type="match status" value="1"/>
</dbReference>
<name>A0A540K5B7_MALBA</name>
<dbReference type="STRING" id="106549.A0A540K5B7"/>
<dbReference type="EMBL" id="VIEB01003590">
    <property type="protein sequence ID" value="TQD69429.1"/>
    <property type="molecule type" value="Genomic_DNA"/>
</dbReference>
<evidence type="ECO:0000256" key="1">
    <source>
        <dbReference type="ARBA" id="ARBA00009995"/>
    </source>
</evidence>
<gene>
    <name evidence="2" type="ORF">C1H46_045038</name>
</gene>
<dbReference type="GO" id="GO:0080044">
    <property type="term" value="F:quercetin 7-O-glucosyltransferase activity"/>
    <property type="evidence" value="ECO:0007669"/>
    <property type="project" value="TreeGrafter"/>
</dbReference>
<accession>A0A540K5B7</accession>
<comment type="similarity">
    <text evidence="1">Belongs to the UDP-glycosyltransferase family.</text>
</comment>
<dbReference type="PANTHER" id="PTHR11926:SF1516">
    <property type="entry name" value="GLYCOSYLTRANSFERASE"/>
    <property type="match status" value="1"/>
</dbReference>
<dbReference type="Proteomes" id="UP000315295">
    <property type="component" value="Unassembled WGS sequence"/>
</dbReference>
<dbReference type="SUPFAM" id="SSF53756">
    <property type="entry name" value="UDP-Glycosyltransferase/glycogen phosphorylase"/>
    <property type="match status" value="1"/>
</dbReference>